<dbReference type="AlphaFoldDB" id="A0A2Z6G9U0"/>
<dbReference type="KEGG" id="fam:OYT1_ch0690"/>
<sequence>MRPSVLQVNNFHYVRGGSDKYFFDLTRLLLERGHATKTFASQHDQDILNGWKVGDLPHGVNTSEAGGIQNLVHFLYSIEARRKLEAGLSSFAPDIAHLHIYYGQLTSSVLSPLHKRGIPVVQTLHEYKTVCATHGLYSQGRFCDRCHGHAYWHAVIEQCNRGSVPRSALSAIEGYLATAMGDKSKVDRFIAVSEYQRDQLVRLGMPSEKLSVVHHFTQPIAVPPSVVGDYFLYVGRMVKEKGVPVLLRAYASLAQPRPKLVLVGEGIDTGLFKHEVEQAGLKNDVVFTGHQEGLGLTELYRNCLCVINPSLLNETFGLTALEAQAMGRPVIASRIGALPEVVRDNETGMLVEPGSDEALATAMESMRCNSVGIVQMGLAGWTSVKQNFSKAAHYEKINAIYHELL</sequence>
<dbReference type="Pfam" id="PF13439">
    <property type="entry name" value="Glyco_transf_4"/>
    <property type="match status" value="1"/>
</dbReference>
<organism evidence="3 4">
    <name type="scientific">Ferriphaselus amnicola</name>
    <dbReference type="NCBI Taxonomy" id="1188319"/>
    <lineage>
        <taxon>Bacteria</taxon>
        <taxon>Pseudomonadati</taxon>
        <taxon>Pseudomonadota</taxon>
        <taxon>Betaproteobacteria</taxon>
        <taxon>Nitrosomonadales</taxon>
        <taxon>Gallionellaceae</taxon>
        <taxon>Ferriphaselus</taxon>
    </lineage>
</organism>
<evidence type="ECO:0000259" key="2">
    <source>
        <dbReference type="Pfam" id="PF13439"/>
    </source>
</evidence>
<gene>
    <name evidence="3" type="ORF">OYT1_ch0690</name>
</gene>
<name>A0A2Z6G9U0_9PROT</name>
<dbReference type="InterPro" id="IPR001296">
    <property type="entry name" value="Glyco_trans_1"/>
</dbReference>
<evidence type="ECO:0000313" key="3">
    <source>
        <dbReference type="EMBL" id="BBE50257.1"/>
    </source>
</evidence>
<dbReference type="GO" id="GO:0016757">
    <property type="term" value="F:glycosyltransferase activity"/>
    <property type="evidence" value="ECO:0007669"/>
    <property type="project" value="InterPro"/>
</dbReference>
<evidence type="ECO:0000259" key="1">
    <source>
        <dbReference type="Pfam" id="PF00534"/>
    </source>
</evidence>
<feature type="domain" description="Glycosyltransferase subfamily 4-like N-terminal" evidence="2">
    <location>
        <begin position="16"/>
        <end position="215"/>
    </location>
</feature>
<dbReference type="PANTHER" id="PTHR12526">
    <property type="entry name" value="GLYCOSYLTRANSFERASE"/>
    <property type="match status" value="1"/>
</dbReference>
<proteinExistence type="predicted"/>
<accession>A0A2Z6G9U0</accession>
<dbReference type="InterPro" id="IPR028098">
    <property type="entry name" value="Glyco_trans_4-like_N"/>
</dbReference>
<dbReference type="Pfam" id="PF00534">
    <property type="entry name" value="Glycos_transf_1"/>
    <property type="match status" value="1"/>
</dbReference>
<dbReference type="Proteomes" id="UP000033070">
    <property type="component" value="Chromosome"/>
</dbReference>
<protein>
    <submittedName>
        <fullName evidence="3">D-inositol 3-phosphate glycosyltransferase</fullName>
    </submittedName>
</protein>
<dbReference type="SUPFAM" id="SSF53756">
    <property type="entry name" value="UDP-Glycosyltransferase/glycogen phosphorylase"/>
    <property type="match status" value="1"/>
</dbReference>
<dbReference type="PANTHER" id="PTHR12526:SF638">
    <property type="entry name" value="SPORE COAT PROTEIN SA"/>
    <property type="match status" value="1"/>
</dbReference>
<dbReference type="Gene3D" id="3.40.50.2000">
    <property type="entry name" value="Glycogen Phosphorylase B"/>
    <property type="match status" value="2"/>
</dbReference>
<evidence type="ECO:0000313" key="4">
    <source>
        <dbReference type="Proteomes" id="UP000033070"/>
    </source>
</evidence>
<dbReference type="STRING" id="1188319.OYT1_00061"/>
<dbReference type="EMBL" id="AP018738">
    <property type="protein sequence ID" value="BBE50257.1"/>
    <property type="molecule type" value="Genomic_DNA"/>
</dbReference>
<feature type="domain" description="Glycosyl transferase family 1" evidence="1">
    <location>
        <begin position="230"/>
        <end position="365"/>
    </location>
</feature>
<keyword evidence="3" id="KW-0808">Transferase</keyword>
<keyword evidence="4" id="KW-1185">Reference proteome</keyword>
<dbReference type="CDD" id="cd03801">
    <property type="entry name" value="GT4_PimA-like"/>
    <property type="match status" value="1"/>
</dbReference>
<reference evidence="3 4" key="1">
    <citation type="submission" date="2018-06" db="EMBL/GenBank/DDBJ databases">
        <title>OYT1 Genome Sequencing.</title>
        <authorList>
            <person name="Kato S."/>
            <person name="Itoh T."/>
            <person name="Ohkuma M."/>
        </authorList>
    </citation>
    <scope>NUCLEOTIDE SEQUENCE [LARGE SCALE GENOMIC DNA]</scope>
    <source>
        <strain evidence="3 4">OYT1</strain>
    </source>
</reference>